<evidence type="ECO:0000256" key="7">
    <source>
        <dbReference type="ARBA" id="ARBA00023015"/>
    </source>
</evidence>
<evidence type="ECO:0000256" key="6">
    <source>
        <dbReference type="ARBA" id="ARBA00022833"/>
    </source>
</evidence>
<evidence type="ECO:0000256" key="10">
    <source>
        <dbReference type="ARBA" id="ARBA00038474"/>
    </source>
</evidence>
<dbReference type="InParanoid" id="A0A6P6Y445"/>
<dbReference type="GO" id="GO:0000978">
    <property type="term" value="F:RNA polymerase II cis-regulatory region sequence-specific DNA binding"/>
    <property type="evidence" value="ECO:0007669"/>
    <property type="project" value="TreeGrafter"/>
</dbReference>
<evidence type="ECO:0000259" key="13">
    <source>
        <dbReference type="PROSITE" id="PS50157"/>
    </source>
</evidence>
<keyword evidence="14" id="KW-1185">Reference proteome</keyword>
<gene>
    <name evidence="15" type="primary">LOC113793354</name>
</gene>
<feature type="compositionally biased region" description="Low complexity" evidence="12">
    <location>
        <begin position="611"/>
        <end position="627"/>
    </location>
</feature>
<dbReference type="InterPro" id="IPR036236">
    <property type="entry name" value="Znf_C2H2_sf"/>
</dbReference>
<dbReference type="SMART" id="SM00355">
    <property type="entry name" value="ZnF_C2H2"/>
    <property type="match status" value="8"/>
</dbReference>
<keyword evidence="3" id="KW-0479">Metal-binding</keyword>
<dbReference type="FunFam" id="3.30.160.60:FF:002027">
    <property type="entry name" value="Blast:Sal-like protein 3"/>
    <property type="match status" value="1"/>
</dbReference>
<feature type="domain" description="C2H2-type" evidence="13">
    <location>
        <begin position="505"/>
        <end position="527"/>
    </location>
</feature>
<evidence type="ECO:0000256" key="12">
    <source>
        <dbReference type="SAM" id="MobiDB-lite"/>
    </source>
</evidence>
<keyword evidence="8" id="KW-0804">Transcription</keyword>
<keyword evidence="7" id="KW-0805">Transcription regulation</keyword>
<evidence type="ECO:0000256" key="8">
    <source>
        <dbReference type="ARBA" id="ARBA00023163"/>
    </source>
</evidence>
<feature type="compositionally biased region" description="Polar residues" evidence="12">
    <location>
        <begin position="867"/>
        <end position="877"/>
    </location>
</feature>
<dbReference type="SUPFAM" id="SSF57667">
    <property type="entry name" value="beta-beta-alpha zinc fingers"/>
    <property type="match status" value="4"/>
</dbReference>
<dbReference type="FunFam" id="3.30.160.60:FF:000708">
    <property type="entry name" value="Sal-like protein 1"/>
    <property type="match status" value="1"/>
</dbReference>
<name>A0A6P6Y445_DERPT</name>
<feature type="compositionally biased region" description="Polar residues" evidence="12">
    <location>
        <begin position="416"/>
        <end position="448"/>
    </location>
</feature>
<dbReference type="OMA" id="YCQKQFT"/>
<evidence type="ECO:0000256" key="4">
    <source>
        <dbReference type="ARBA" id="ARBA00022737"/>
    </source>
</evidence>
<feature type="region of interest" description="Disordered" evidence="12">
    <location>
        <begin position="1"/>
        <end position="32"/>
    </location>
</feature>
<dbReference type="Pfam" id="PF00096">
    <property type="entry name" value="zf-C2H2"/>
    <property type="match status" value="5"/>
</dbReference>
<sequence length="964" mass="107254">MDQQNEIDDLDDIDADDDIDDVDGVDEDDDDELCDEFGIPYGLISSKHSLHGLMGLPFNMDANGFSNSVSLPASLAANNSSAAQFPRISDSMSESDLVEGASKDPVLYQNLLPKPGSTDSAWETLMEVQKASETVKLQQLVDNIEHKLQDPNQCIICQRVLSCKSALQMHYRTHTGERPFKCKICGRAFTTKGNLKTHMGVHRVKPPLRMLHQCPICHKQFTNALVLQQHIRLHSIDPNGSNTPDITPEMLNDLKNSNMNFPRSFFPMGFNGPFPALPPGAAPGLFSPNFLSEMAAKHLNQNSNSLPINILNPSNFHQNQSNECSSVDLAEKDNDLDTTDSDTSKDKRKSDMDIDDNRPNKVSTSADDIRSISDTTEIEEELLVSPIKKKKIDDETKKNEENTLSALEHHVMKSTAEISPQPRYQSSKNENEIASNSTPKTDINNEQPSKADNDRSKPYPNTPFAGLPYHPTGRPNTTCRICLKTFACFSALEIHYRSHTKERPFKCEVCDRGFSTKGNMKQHMLTHKIRDLPQELYSTISPSDNTTLGNFLTSNSITKIIGKQMNFQHHQNNMATSSNNSNSSSRVASPHTPNENSMDSDKFRNTESPATESSNNTTPHSSSSSSNKHMCNICNKPFSSGSALQIHMRTHTGDKPFKCQVCGRAFTTKGNLKVHMGTHIYTHSNPSRRGRRMSIDLPNLKLCENIIQNNSSAMSEQYHRKKSTTEIQSSQPLVSTATVPTTPPTPTTATLPATEMSDSGNHPNPDPDLFLRFLNPHFLNTAANSEASQLALQQMMLMKMMSSQHHQQQQRSPSSQIPLELTETSDKTPLNHDDKNIEDDNENQSFIGNESKELICEPEIDLNNDKNCGINNSTSNQHSDDDDDDDEVEKAYDEDEMENHSFRSDRSHQANDDWSNKLLKCTLCSQVCHSPTDFEEHIKAHLHAAAAAANSMSASIKTTADVAS</sequence>
<keyword evidence="5 11" id="KW-0863">Zinc-finger</keyword>
<feature type="domain" description="C2H2-type" evidence="13">
    <location>
        <begin position="212"/>
        <end position="239"/>
    </location>
</feature>
<evidence type="ECO:0000256" key="5">
    <source>
        <dbReference type="ARBA" id="ARBA00022771"/>
    </source>
</evidence>
<dbReference type="Gene3D" id="3.30.160.60">
    <property type="entry name" value="Classic Zinc Finger"/>
    <property type="match status" value="6"/>
</dbReference>
<keyword evidence="6" id="KW-0862">Zinc</keyword>
<evidence type="ECO:0000313" key="15">
    <source>
        <dbReference type="RefSeq" id="XP_027199174.1"/>
    </source>
</evidence>
<feature type="compositionally biased region" description="Basic and acidic residues" evidence="12">
    <location>
        <begin position="824"/>
        <end position="835"/>
    </location>
</feature>
<keyword evidence="4" id="KW-0677">Repeat</keyword>
<dbReference type="FunFam" id="3.30.160.60:FF:000341">
    <property type="entry name" value="Spalt-like transcription factor 1"/>
    <property type="match status" value="1"/>
</dbReference>
<dbReference type="PROSITE" id="PS00028">
    <property type="entry name" value="ZINC_FINGER_C2H2_1"/>
    <property type="match status" value="8"/>
</dbReference>
<evidence type="ECO:0000256" key="11">
    <source>
        <dbReference type="PROSITE-ProRule" id="PRU00042"/>
    </source>
</evidence>
<feature type="region of interest" description="Disordered" evidence="12">
    <location>
        <begin position="408"/>
        <end position="469"/>
    </location>
</feature>
<proteinExistence type="inferred from homology"/>
<feature type="region of interest" description="Disordered" evidence="12">
    <location>
        <begin position="822"/>
        <end position="845"/>
    </location>
</feature>
<evidence type="ECO:0000313" key="14">
    <source>
        <dbReference type="Proteomes" id="UP000515146"/>
    </source>
</evidence>
<dbReference type="RefSeq" id="XP_027199174.1">
    <property type="nucleotide sequence ID" value="XM_027343373.1"/>
</dbReference>
<comment type="similarity">
    <text evidence="10">Belongs to the sal C2H2-type zinc-finger protein family.</text>
</comment>
<protein>
    <submittedName>
        <fullName evidence="15">Homeotic protein spalt-major-like isoform X2</fullName>
    </submittedName>
</protein>
<feature type="region of interest" description="Disordered" evidence="12">
    <location>
        <begin position="310"/>
        <end position="369"/>
    </location>
</feature>
<feature type="domain" description="C2H2-type" evidence="13">
    <location>
        <begin position="152"/>
        <end position="179"/>
    </location>
</feature>
<feature type="domain" description="C2H2-type" evidence="13">
    <location>
        <begin position="657"/>
        <end position="686"/>
    </location>
</feature>
<dbReference type="PROSITE" id="PS50157">
    <property type="entry name" value="ZINC_FINGER_C2H2_2"/>
    <property type="match status" value="7"/>
</dbReference>
<feature type="compositionally biased region" description="Polar residues" evidence="12">
    <location>
        <begin position="310"/>
        <end position="325"/>
    </location>
</feature>
<dbReference type="FunFam" id="3.30.160.60:FF:000025">
    <property type="entry name" value="Spalt-like transcription factor 1"/>
    <property type="match status" value="1"/>
</dbReference>
<feature type="compositionally biased region" description="Basic and acidic residues" evidence="12">
    <location>
        <begin position="342"/>
        <end position="359"/>
    </location>
</feature>
<feature type="region of interest" description="Disordered" evidence="12">
    <location>
        <begin position="572"/>
        <end position="628"/>
    </location>
</feature>
<feature type="region of interest" description="Disordered" evidence="12">
    <location>
        <begin position="867"/>
        <end position="910"/>
    </location>
</feature>
<dbReference type="FunFam" id="3.30.160.60:FF:000130">
    <property type="entry name" value="Spalt-like transcription factor 4"/>
    <property type="match status" value="1"/>
</dbReference>
<dbReference type="InterPro" id="IPR051565">
    <property type="entry name" value="Sal_C2H2-zinc-finger"/>
</dbReference>
<dbReference type="GO" id="GO:0008270">
    <property type="term" value="F:zinc ion binding"/>
    <property type="evidence" value="ECO:0007669"/>
    <property type="project" value="UniProtKB-KW"/>
</dbReference>
<feature type="domain" description="C2H2-type" evidence="13">
    <location>
        <begin position="180"/>
        <end position="207"/>
    </location>
</feature>
<dbReference type="InterPro" id="IPR013087">
    <property type="entry name" value="Znf_C2H2_type"/>
</dbReference>
<feature type="domain" description="C2H2-type" evidence="13">
    <location>
        <begin position="477"/>
        <end position="504"/>
    </location>
</feature>
<dbReference type="GO" id="GO:0005634">
    <property type="term" value="C:nucleus"/>
    <property type="evidence" value="ECO:0007669"/>
    <property type="project" value="UniProtKB-SubCell"/>
</dbReference>
<evidence type="ECO:0000256" key="3">
    <source>
        <dbReference type="ARBA" id="ARBA00022723"/>
    </source>
</evidence>
<dbReference type="OrthoDB" id="6511534at2759"/>
<feature type="region of interest" description="Disordered" evidence="12">
    <location>
        <begin position="720"/>
        <end position="768"/>
    </location>
</feature>
<feature type="compositionally biased region" description="Acidic residues" evidence="12">
    <location>
        <begin position="880"/>
        <end position="897"/>
    </location>
</feature>
<evidence type="ECO:0000256" key="2">
    <source>
        <dbReference type="ARBA" id="ARBA00006991"/>
    </source>
</evidence>
<dbReference type="AlphaFoldDB" id="A0A6P6Y445"/>
<keyword evidence="9" id="KW-0539">Nucleus</keyword>
<reference evidence="15" key="1">
    <citation type="submission" date="2025-08" db="UniProtKB">
        <authorList>
            <consortium name="RefSeq"/>
        </authorList>
    </citation>
    <scope>IDENTIFICATION</scope>
    <source>
        <strain evidence="15">Airmid</strain>
    </source>
</reference>
<dbReference type="PANTHER" id="PTHR23233">
    <property type="entry name" value="SAL-LIKE PROTEIN"/>
    <property type="match status" value="1"/>
</dbReference>
<comment type="subcellular location">
    <subcellularLocation>
        <location evidence="1">Nucleus</location>
    </subcellularLocation>
</comment>
<comment type="similarity">
    <text evidence="2">Belongs to the krueppel C2H2-type zinc-finger protein family.</text>
</comment>
<dbReference type="PANTHER" id="PTHR23233:SF87">
    <property type="entry name" value="HOMEOTIC PROTEIN SPALT-MAJOR"/>
    <property type="match status" value="1"/>
</dbReference>
<organism evidence="14 15">
    <name type="scientific">Dermatophagoides pteronyssinus</name>
    <name type="common">European house dust mite</name>
    <dbReference type="NCBI Taxonomy" id="6956"/>
    <lineage>
        <taxon>Eukaryota</taxon>
        <taxon>Metazoa</taxon>
        <taxon>Ecdysozoa</taxon>
        <taxon>Arthropoda</taxon>
        <taxon>Chelicerata</taxon>
        <taxon>Arachnida</taxon>
        <taxon>Acari</taxon>
        <taxon>Acariformes</taxon>
        <taxon>Sarcoptiformes</taxon>
        <taxon>Astigmata</taxon>
        <taxon>Psoroptidia</taxon>
        <taxon>Analgoidea</taxon>
        <taxon>Pyroglyphidae</taxon>
        <taxon>Dermatophagoidinae</taxon>
        <taxon>Dermatophagoides</taxon>
    </lineage>
</organism>
<dbReference type="FunFam" id="3.30.160.60:FF:000193">
    <property type="entry name" value="Zinc finger protein 300"/>
    <property type="match status" value="1"/>
</dbReference>
<evidence type="ECO:0000256" key="9">
    <source>
        <dbReference type="ARBA" id="ARBA00023242"/>
    </source>
</evidence>
<dbReference type="GO" id="GO:0000981">
    <property type="term" value="F:DNA-binding transcription factor activity, RNA polymerase II-specific"/>
    <property type="evidence" value="ECO:0007669"/>
    <property type="project" value="TreeGrafter"/>
</dbReference>
<accession>A0A6P6Y445</accession>
<feature type="domain" description="C2H2-type" evidence="13">
    <location>
        <begin position="629"/>
        <end position="656"/>
    </location>
</feature>
<evidence type="ECO:0000256" key="1">
    <source>
        <dbReference type="ARBA" id="ARBA00004123"/>
    </source>
</evidence>
<dbReference type="Proteomes" id="UP000515146">
    <property type="component" value="Unplaced"/>
</dbReference>
<feature type="compositionally biased region" description="Basic and acidic residues" evidence="12">
    <location>
        <begin position="898"/>
        <end position="910"/>
    </location>
</feature>